<accession>A0A7X5R0G3</accession>
<dbReference type="RefSeq" id="WP_167148874.1">
    <property type="nucleotide sequence ID" value="NZ_JAAMOX010000001.1"/>
</dbReference>
<dbReference type="InterPro" id="IPR016181">
    <property type="entry name" value="Acyl_CoA_acyltransferase"/>
</dbReference>
<gene>
    <name evidence="2" type="ORF">FHX76_001209</name>
</gene>
<keyword evidence="3" id="KW-1185">Reference proteome</keyword>
<feature type="domain" description="N-acetyltransferase" evidence="1">
    <location>
        <begin position="13"/>
        <end position="154"/>
    </location>
</feature>
<comment type="caution">
    <text evidence="2">The sequence shown here is derived from an EMBL/GenBank/DDBJ whole genome shotgun (WGS) entry which is preliminary data.</text>
</comment>
<dbReference type="Proteomes" id="UP000541033">
    <property type="component" value="Unassembled WGS sequence"/>
</dbReference>
<name>A0A7X5R0G3_9MICO</name>
<dbReference type="PANTHER" id="PTHR43610">
    <property type="entry name" value="BLL6696 PROTEIN"/>
    <property type="match status" value="1"/>
</dbReference>
<reference evidence="2 3" key="1">
    <citation type="submission" date="2020-02" db="EMBL/GenBank/DDBJ databases">
        <title>Sequencing the genomes of 1000 actinobacteria strains.</title>
        <authorList>
            <person name="Klenk H.-P."/>
        </authorList>
    </citation>
    <scope>NUCLEOTIDE SEQUENCE [LARGE SCALE GENOMIC DNA]</scope>
    <source>
        <strain evidence="2 3">DSM 27960</strain>
    </source>
</reference>
<dbReference type="AlphaFoldDB" id="A0A7X5R0G3"/>
<evidence type="ECO:0000313" key="2">
    <source>
        <dbReference type="EMBL" id="NIH53341.1"/>
    </source>
</evidence>
<organism evidence="2 3">
    <name type="scientific">Lysinibacter cavernae</name>
    <dbReference type="NCBI Taxonomy" id="1640652"/>
    <lineage>
        <taxon>Bacteria</taxon>
        <taxon>Bacillati</taxon>
        <taxon>Actinomycetota</taxon>
        <taxon>Actinomycetes</taxon>
        <taxon>Micrococcales</taxon>
        <taxon>Microbacteriaceae</taxon>
        <taxon>Lysinibacter</taxon>
    </lineage>
</organism>
<evidence type="ECO:0000259" key="1">
    <source>
        <dbReference type="Pfam" id="PF13302"/>
    </source>
</evidence>
<dbReference type="Pfam" id="PF13302">
    <property type="entry name" value="Acetyltransf_3"/>
    <property type="match status" value="1"/>
</dbReference>
<dbReference type="GO" id="GO:0016747">
    <property type="term" value="F:acyltransferase activity, transferring groups other than amino-acyl groups"/>
    <property type="evidence" value="ECO:0007669"/>
    <property type="project" value="InterPro"/>
</dbReference>
<dbReference type="PANTHER" id="PTHR43610:SF1">
    <property type="entry name" value="N-ACETYLTRANSFERASE DOMAIN-CONTAINING PROTEIN"/>
    <property type="match status" value="1"/>
</dbReference>
<dbReference type="EMBL" id="JAAMOX010000001">
    <property type="protein sequence ID" value="NIH53341.1"/>
    <property type="molecule type" value="Genomic_DNA"/>
</dbReference>
<dbReference type="SUPFAM" id="SSF55729">
    <property type="entry name" value="Acyl-CoA N-acyltransferases (Nat)"/>
    <property type="match status" value="1"/>
</dbReference>
<protein>
    <submittedName>
        <fullName evidence="2">RimJ/RimL family protein N-acetyltransferase</fullName>
    </submittedName>
</protein>
<dbReference type="InterPro" id="IPR000182">
    <property type="entry name" value="GNAT_dom"/>
</dbReference>
<keyword evidence="2" id="KW-0808">Transferase</keyword>
<proteinExistence type="predicted"/>
<dbReference type="Gene3D" id="3.40.630.30">
    <property type="match status" value="1"/>
</dbReference>
<evidence type="ECO:0000313" key="3">
    <source>
        <dbReference type="Proteomes" id="UP000541033"/>
    </source>
</evidence>
<sequence>MAFADPVTLTGERVTLVPLSHEHHDDLALATDEGKLWEAAWYTTVPSPEGMSAEIDRRLGLQQLGTMLPWATINNETGRAIGMTTLMNIREDHRHVEIGSTWMAKSAQRTGINPEAKLLQFTHSFDTLNAVAVEIRTHWHNHQSREAIARLGAKQDGVLRNHDIWKEGIPRDVVVFSVIESEWPVVRMSLNARLRRYASPSA</sequence>